<protein>
    <submittedName>
        <fullName evidence="1">Uncharacterized protein</fullName>
    </submittedName>
</protein>
<gene>
    <name evidence="1" type="ORF">TNCT_441171</name>
</gene>
<proteinExistence type="predicted"/>
<sequence length="171" mass="19645">MRGSLPSFIEIFTCVCINELIKLFNLWKFDKKDPTERRVFVPKQSCVFLTEQTVQTNDIPVVYSLIVYKICEGLNIKVQLAPKEKKESWIKKFKKPLKKIPTVRSETILKLCIALNLPAQLDMTEDKNIQVKKQRKNSIPNKAPPVVNSVMVYEICLALGLSARLNHDSKN</sequence>
<reference evidence="1" key="1">
    <citation type="submission" date="2020-07" db="EMBL/GenBank/DDBJ databases">
        <title>Multicomponent nature underlies the extraordinary mechanical properties of spider dragline silk.</title>
        <authorList>
            <person name="Kono N."/>
            <person name="Nakamura H."/>
            <person name="Mori M."/>
            <person name="Yoshida Y."/>
            <person name="Ohtoshi R."/>
            <person name="Malay A.D."/>
            <person name="Moran D.A.P."/>
            <person name="Tomita M."/>
            <person name="Numata K."/>
            <person name="Arakawa K."/>
        </authorList>
    </citation>
    <scope>NUCLEOTIDE SEQUENCE</scope>
</reference>
<evidence type="ECO:0000313" key="2">
    <source>
        <dbReference type="Proteomes" id="UP000887116"/>
    </source>
</evidence>
<accession>A0A8X6GTG0</accession>
<comment type="caution">
    <text evidence="1">The sequence shown here is derived from an EMBL/GenBank/DDBJ whole genome shotgun (WGS) entry which is preliminary data.</text>
</comment>
<organism evidence="1 2">
    <name type="scientific">Trichonephila clavata</name>
    <name type="common">Joro spider</name>
    <name type="synonym">Nephila clavata</name>
    <dbReference type="NCBI Taxonomy" id="2740835"/>
    <lineage>
        <taxon>Eukaryota</taxon>
        <taxon>Metazoa</taxon>
        <taxon>Ecdysozoa</taxon>
        <taxon>Arthropoda</taxon>
        <taxon>Chelicerata</taxon>
        <taxon>Arachnida</taxon>
        <taxon>Araneae</taxon>
        <taxon>Araneomorphae</taxon>
        <taxon>Entelegynae</taxon>
        <taxon>Araneoidea</taxon>
        <taxon>Nephilidae</taxon>
        <taxon>Trichonephila</taxon>
    </lineage>
</organism>
<dbReference type="OrthoDB" id="6430898at2759"/>
<dbReference type="AlphaFoldDB" id="A0A8X6GTG0"/>
<dbReference type="EMBL" id="BMAO01026579">
    <property type="protein sequence ID" value="GFR10817.1"/>
    <property type="molecule type" value="Genomic_DNA"/>
</dbReference>
<evidence type="ECO:0000313" key="1">
    <source>
        <dbReference type="EMBL" id="GFR10817.1"/>
    </source>
</evidence>
<dbReference type="Proteomes" id="UP000887116">
    <property type="component" value="Unassembled WGS sequence"/>
</dbReference>
<name>A0A8X6GTG0_TRICU</name>
<keyword evidence="2" id="KW-1185">Reference proteome</keyword>